<sequence length="59" mass="6830">STPDRTRTCDILLRRQMLYPSELPGHFFECKITESLGWHLQKTPKSLKKPSSGARRENS</sequence>
<reference evidence="1" key="1">
    <citation type="submission" date="2018-05" db="EMBL/GenBank/DDBJ databases">
        <authorList>
            <person name="Lanie J.A."/>
            <person name="Ng W.-L."/>
            <person name="Kazmierczak K.M."/>
            <person name="Andrzejewski T.M."/>
            <person name="Davidsen T.M."/>
            <person name="Wayne K.J."/>
            <person name="Tettelin H."/>
            <person name="Glass J.I."/>
            <person name="Rusch D."/>
            <person name="Podicherti R."/>
            <person name="Tsui H.-C.T."/>
            <person name="Winkler M.E."/>
        </authorList>
    </citation>
    <scope>NUCLEOTIDE SEQUENCE</scope>
</reference>
<name>A0A381ZT72_9ZZZZ</name>
<protein>
    <submittedName>
        <fullName evidence="1">Uncharacterized protein</fullName>
    </submittedName>
</protein>
<dbReference type="AlphaFoldDB" id="A0A381ZT72"/>
<gene>
    <name evidence="1" type="ORF">METZ01_LOCUS144936</name>
</gene>
<proteinExistence type="predicted"/>
<feature type="non-terminal residue" evidence="1">
    <location>
        <position position="1"/>
    </location>
</feature>
<dbReference type="EMBL" id="UINC01022450">
    <property type="protein sequence ID" value="SVA92082.1"/>
    <property type="molecule type" value="Genomic_DNA"/>
</dbReference>
<evidence type="ECO:0000313" key="1">
    <source>
        <dbReference type="EMBL" id="SVA92082.1"/>
    </source>
</evidence>
<organism evidence="1">
    <name type="scientific">marine metagenome</name>
    <dbReference type="NCBI Taxonomy" id="408172"/>
    <lineage>
        <taxon>unclassified sequences</taxon>
        <taxon>metagenomes</taxon>
        <taxon>ecological metagenomes</taxon>
    </lineage>
</organism>
<dbReference type="AntiFam" id="ANF00012">
    <property type="entry name" value="tRNA translation"/>
</dbReference>
<accession>A0A381ZT72</accession>